<evidence type="ECO:0000256" key="3">
    <source>
        <dbReference type="ARBA" id="ARBA00022989"/>
    </source>
</evidence>
<comment type="caution">
    <text evidence="6">The sequence shown here is derived from an EMBL/GenBank/DDBJ whole genome shotgun (WGS) entry which is preliminary data.</text>
</comment>
<gene>
    <name evidence="6" type="primary">cvpA</name>
    <name evidence="6" type="ORF">GCM10007854_10690</name>
</gene>
<dbReference type="InterPro" id="IPR003825">
    <property type="entry name" value="Colicin-V_CvpA"/>
</dbReference>
<reference evidence="6" key="2">
    <citation type="submission" date="2023-01" db="EMBL/GenBank/DDBJ databases">
        <title>Draft genome sequence of Algimonas porphyrae strain NBRC 108216.</title>
        <authorList>
            <person name="Sun Q."/>
            <person name="Mori K."/>
        </authorList>
    </citation>
    <scope>NUCLEOTIDE SEQUENCE</scope>
    <source>
        <strain evidence="6">NBRC 108216</strain>
    </source>
</reference>
<evidence type="ECO:0000256" key="2">
    <source>
        <dbReference type="ARBA" id="ARBA00022692"/>
    </source>
</evidence>
<keyword evidence="2 5" id="KW-0812">Transmembrane</keyword>
<comment type="subcellular location">
    <subcellularLocation>
        <location evidence="1">Membrane</location>
        <topology evidence="1">Multi-pass membrane protein</topology>
    </subcellularLocation>
</comment>
<protein>
    <submittedName>
        <fullName evidence="6">Colicin V biosynthesis protein</fullName>
    </submittedName>
</protein>
<reference evidence="6" key="1">
    <citation type="journal article" date="2014" name="Int. J. Syst. Evol. Microbiol.">
        <title>Complete genome of a new Firmicutes species belonging to the dominant human colonic microbiota ('Ruminococcus bicirculans') reveals two chromosomes and a selective capacity to utilize plant glucans.</title>
        <authorList>
            <consortium name="NISC Comparative Sequencing Program"/>
            <person name="Wegmann U."/>
            <person name="Louis P."/>
            <person name="Goesmann A."/>
            <person name="Henrissat B."/>
            <person name="Duncan S.H."/>
            <person name="Flint H.J."/>
        </authorList>
    </citation>
    <scope>NUCLEOTIDE SEQUENCE</scope>
    <source>
        <strain evidence="6">NBRC 108216</strain>
    </source>
</reference>
<evidence type="ECO:0000313" key="6">
    <source>
        <dbReference type="EMBL" id="GLQ20114.1"/>
    </source>
</evidence>
<feature type="transmembrane region" description="Helical" evidence="5">
    <location>
        <begin position="21"/>
        <end position="41"/>
    </location>
</feature>
<keyword evidence="3 5" id="KW-1133">Transmembrane helix</keyword>
<feature type="transmembrane region" description="Helical" evidence="5">
    <location>
        <begin position="48"/>
        <end position="65"/>
    </location>
</feature>
<organism evidence="6 7">
    <name type="scientific">Algimonas porphyrae</name>
    <dbReference type="NCBI Taxonomy" id="1128113"/>
    <lineage>
        <taxon>Bacteria</taxon>
        <taxon>Pseudomonadati</taxon>
        <taxon>Pseudomonadota</taxon>
        <taxon>Alphaproteobacteria</taxon>
        <taxon>Maricaulales</taxon>
        <taxon>Robiginitomaculaceae</taxon>
        <taxon>Algimonas</taxon>
    </lineage>
</organism>
<evidence type="ECO:0000313" key="7">
    <source>
        <dbReference type="Proteomes" id="UP001161390"/>
    </source>
</evidence>
<dbReference type="Proteomes" id="UP001161390">
    <property type="component" value="Unassembled WGS sequence"/>
</dbReference>
<keyword evidence="7" id="KW-1185">Reference proteome</keyword>
<sequence>MFAQLSTAPHLFAISIGPYDFNGFDTVVLVVLLISALYAFARGFMREIISIAALLFAAVATLFVWGQFRFAIRDVISPTELADGILILGTGFLSYFIAAVILAKIGKTIGGEKPGLIDRLLGAAFGIARGLLIAALFVMFWSADYRASQDAQDFNDYIAANPDSFPPDVIARMPKSMRDQLQSEPETLPGLFVDSTFYPLLDRIGDAIRALPFADMRSYADRIRDGDFEGLAEEIR</sequence>
<keyword evidence="4 5" id="KW-0472">Membrane</keyword>
<dbReference type="PANTHER" id="PTHR36926">
    <property type="entry name" value="COLICIN V PRODUCTION PROTEIN"/>
    <property type="match status" value="1"/>
</dbReference>
<proteinExistence type="predicted"/>
<dbReference type="Pfam" id="PF02674">
    <property type="entry name" value="Colicin_V"/>
    <property type="match status" value="1"/>
</dbReference>
<accession>A0ABQ5V0B8</accession>
<evidence type="ECO:0000256" key="1">
    <source>
        <dbReference type="ARBA" id="ARBA00004141"/>
    </source>
</evidence>
<feature type="transmembrane region" description="Helical" evidence="5">
    <location>
        <begin position="85"/>
        <end position="105"/>
    </location>
</feature>
<dbReference type="PANTHER" id="PTHR36926:SF1">
    <property type="entry name" value="COLICIN V PRODUCTION PROTEIN"/>
    <property type="match status" value="1"/>
</dbReference>
<evidence type="ECO:0000256" key="5">
    <source>
        <dbReference type="SAM" id="Phobius"/>
    </source>
</evidence>
<dbReference type="InterPro" id="IPR052719">
    <property type="entry name" value="CvpA-like"/>
</dbReference>
<dbReference type="RefSeq" id="WP_284370388.1">
    <property type="nucleotide sequence ID" value="NZ_BSNJ01000002.1"/>
</dbReference>
<evidence type="ECO:0000256" key="4">
    <source>
        <dbReference type="ARBA" id="ARBA00023136"/>
    </source>
</evidence>
<name>A0ABQ5V0B8_9PROT</name>
<feature type="transmembrane region" description="Helical" evidence="5">
    <location>
        <begin position="117"/>
        <end position="141"/>
    </location>
</feature>
<dbReference type="EMBL" id="BSNJ01000002">
    <property type="protein sequence ID" value="GLQ20114.1"/>
    <property type="molecule type" value="Genomic_DNA"/>
</dbReference>